<protein>
    <submittedName>
        <fullName evidence="1">Uncharacterized protein</fullName>
    </submittedName>
</protein>
<proteinExistence type="predicted"/>
<evidence type="ECO:0000313" key="2">
    <source>
        <dbReference type="Proteomes" id="UP000642748"/>
    </source>
</evidence>
<organism evidence="1 2">
    <name type="scientific">Rugosimonospora africana</name>
    <dbReference type="NCBI Taxonomy" id="556532"/>
    <lineage>
        <taxon>Bacteria</taxon>
        <taxon>Bacillati</taxon>
        <taxon>Actinomycetota</taxon>
        <taxon>Actinomycetes</taxon>
        <taxon>Micromonosporales</taxon>
        <taxon>Micromonosporaceae</taxon>
        <taxon>Rugosimonospora</taxon>
    </lineage>
</organism>
<gene>
    <name evidence="1" type="ORF">Raf01_95280</name>
</gene>
<comment type="caution">
    <text evidence="1">The sequence shown here is derived from an EMBL/GenBank/DDBJ whole genome shotgun (WGS) entry which is preliminary data.</text>
</comment>
<evidence type="ECO:0000313" key="1">
    <source>
        <dbReference type="EMBL" id="GIH21356.1"/>
    </source>
</evidence>
<dbReference type="Proteomes" id="UP000642748">
    <property type="component" value="Unassembled WGS sequence"/>
</dbReference>
<reference evidence="1" key="1">
    <citation type="submission" date="2021-01" db="EMBL/GenBank/DDBJ databases">
        <title>Whole genome shotgun sequence of Rugosimonospora africana NBRC 104875.</title>
        <authorList>
            <person name="Komaki H."/>
            <person name="Tamura T."/>
        </authorList>
    </citation>
    <scope>NUCLEOTIDE SEQUENCE</scope>
    <source>
        <strain evidence="1">NBRC 104875</strain>
    </source>
</reference>
<dbReference type="EMBL" id="BONZ01000125">
    <property type="protein sequence ID" value="GIH21356.1"/>
    <property type="molecule type" value="Genomic_DNA"/>
</dbReference>
<keyword evidence="2" id="KW-1185">Reference proteome</keyword>
<accession>A0A8J3VWZ5</accession>
<name>A0A8J3VWZ5_9ACTN</name>
<sequence>MSAHPIMPTAVWDDRRVPHAEPIHVQLDADEREVLRAGLLDWGGPARPTDAFATAMGFTDAASLSSEARELWQQIDRSSSLTAEDWRRVLLAVEVVFVSDVVGSGLD</sequence>
<dbReference type="AlphaFoldDB" id="A0A8J3VWZ5"/>